<sequence>MGEVRPLPEFGDLFGDLRGEDRTLRVSYHPDRGAVVLSLWTGPRCRGSFRLAATDLDRFLDLLTVVRDDADRDSTGTGVVVDAPTDPAVERTGQIAVERTEPIDLERTGQIDATAHRVAWPVPRVA</sequence>
<dbReference type="AlphaFoldDB" id="A0A1C5GU74"/>
<dbReference type="EMBL" id="FMDM01000001">
    <property type="protein sequence ID" value="SCG37293.1"/>
    <property type="molecule type" value="Genomic_DNA"/>
</dbReference>
<proteinExistence type="predicted"/>
<dbReference type="OrthoDB" id="5193143at2"/>
<dbReference type="Proteomes" id="UP000199360">
    <property type="component" value="Unassembled WGS sequence"/>
</dbReference>
<reference evidence="2" key="1">
    <citation type="submission" date="2016-06" db="EMBL/GenBank/DDBJ databases">
        <authorList>
            <person name="Varghese N."/>
            <person name="Submissions Spin"/>
        </authorList>
    </citation>
    <scope>NUCLEOTIDE SEQUENCE [LARGE SCALE GENOMIC DNA]</scope>
    <source>
        <strain evidence="2">DSM 45647</strain>
    </source>
</reference>
<dbReference type="RefSeq" id="WP_139128609.1">
    <property type="nucleotide sequence ID" value="NZ_FMDM01000001.1"/>
</dbReference>
<evidence type="ECO:0000313" key="2">
    <source>
        <dbReference type="Proteomes" id="UP000199360"/>
    </source>
</evidence>
<gene>
    <name evidence="1" type="ORF">GA0070213_101561</name>
</gene>
<keyword evidence="2" id="KW-1185">Reference proteome</keyword>
<protein>
    <submittedName>
        <fullName evidence="1">Uncharacterized protein</fullName>
    </submittedName>
</protein>
<accession>A0A1C5GU74</accession>
<name>A0A1C5GU74_9ACTN</name>
<dbReference type="STRING" id="745366.GA0070213_101561"/>
<organism evidence="1 2">
    <name type="scientific">Micromonospora humi</name>
    <dbReference type="NCBI Taxonomy" id="745366"/>
    <lineage>
        <taxon>Bacteria</taxon>
        <taxon>Bacillati</taxon>
        <taxon>Actinomycetota</taxon>
        <taxon>Actinomycetes</taxon>
        <taxon>Micromonosporales</taxon>
        <taxon>Micromonosporaceae</taxon>
        <taxon>Micromonospora</taxon>
    </lineage>
</organism>
<evidence type="ECO:0000313" key="1">
    <source>
        <dbReference type="EMBL" id="SCG37293.1"/>
    </source>
</evidence>